<feature type="region of interest" description="Disordered" evidence="1">
    <location>
        <begin position="76"/>
        <end position="125"/>
    </location>
</feature>
<keyword evidence="3" id="KW-1185">Reference proteome</keyword>
<organism evidence="2 3">
    <name type="scientific">Ilex paraguariensis</name>
    <name type="common">yerba mate</name>
    <dbReference type="NCBI Taxonomy" id="185542"/>
    <lineage>
        <taxon>Eukaryota</taxon>
        <taxon>Viridiplantae</taxon>
        <taxon>Streptophyta</taxon>
        <taxon>Embryophyta</taxon>
        <taxon>Tracheophyta</taxon>
        <taxon>Spermatophyta</taxon>
        <taxon>Magnoliopsida</taxon>
        <taxon>eudicotyledons</taxon>
        <taxon>Gunneridae</taxon>
        <taxon>Pentapetalae</taxon>
        <taxon>asterids</taxon>
        <taxon>campanulids</taxon>
        <taxon>Aquifoliales</taxon>
        <taxon>Aquifoliaceae</taxon>
        <taxon>Ilex</taxon>
    </lineage>
</organism>
<name>A0ABC8SI45_9AQUA</name>
<evidence type="ECO:0000313" key="3">
    <source>
        <dbReference type="Proteomes" id="UP001642360"/>
    </source>
</evidence>
<dbReference type="EMBL" id="CAUOFW020002728">
    <property type="protein sequence ID" value="CAK9155726.1"/>
    <property type="molecule type" value="Genomic_DNA"/>
</dbReference>
<gene>
    <name evidence="2" type="ORF">ILEXP_LOCUS24133</name>
</gene>
<accession>A0ABC8SI45</accession>
<reference evidence="2 3" key="1">
    <citation type="submission" date="2024-02" db="EMBL/GenBank/DDBJ databases">
        <authorList>
            <person name="Vignale AGUSTIN F."/>
            <person name="Sosa J E."/>
            <person name="Modenutti C."/>
        </authorList>
    </citation>
    <scope>NUCLEOTIDE SEQUENCE [LARGE SCALE GENOMIC DNA]</scope>
</reference>
<comment type="caution">
    <text evidence="2">The sequence shown here is derived from an EMBL/GenBank/DDBJ whole genome shotgun (WGS) entry which is preliminary data.</text>
</comment>
<dbReference type="Proteomes" id="UP001642360">
    <property type="component" value="Unassembled WGS sequence"/>
</dbReference>
<protein>
    <submittedName>
        <fullName evidence="2">Uncharacterized protein</fullName>
    </submittedName>
</protein>
<evidence type="ECO:0000313" key="2">
    <source>
        <dbReference type="EMBL" id="CAK9155726.1"/>
    </source>
</evidence>
<dbReference type="AlphaFoldDB" id="A0ABC8SI45"/>
<evidence type="ECO:0000256" key="1">
    <source>
        <dbReference type="SAM" id="MobiDB-lite"/>
    </source>
</evidence>
<proteinExistence type="predicted"/>
<sequence length="138" mass="14186">MSSQKLMSSEGEEIRRFTDFHGDGGETAVLGTGLGKQAGSDLGEQAAHAKGFAPDQAVVRTLGYLRVGLCEGGGPTVGRASCSHQRTGTSADEAREEAGALDASGQASQANGPGPRRCGWGNPGAREELMAPTILVTW</sequence>